<dbReference type="Proteomes" id="UP000192257">
    <property type="component" value="Unassembled WGS sequence"/>
</dbReference>
<evidence type="ECO:0000259" key="3">
    <source>
        <dbReference type="PROSITE" id="PS50192"/>
    </source>
</evidence>
<dbReference type="EMBL" id="NBCO01000022">
    <property type="protein sequence ID" value="ORC87479.1"/>
    <property type="molecule type" value="Genomic_DNA"/>
</dbReference>
<evidence type="ECO:0000313" key="5">
    <source>
        <dbReference type="Proteomes" id="UP000192257"/>
    </source>
</evidence>
<comment type="caution">
    <text evidence="4">The sequence shown here is derived from an EMBL/GenBank/DDBJ whole genome shotgun (WGS) entry which is preliminary data.</text>
</comment>
<evidence type="ECO:0000313" key="4">
    <source>
        <dbReference type="EMBL" id="ORC87479.1"/>
    </source>
</evidence>
<feature type="region of interest" description="Disordered" evidence="1">
    <location>
        <begin position="1"/>
        <end position="35"/>
    </location>
</feature>
<evidence type="ECO:0000256" key="1">
    <source>
        <dbReference type="SAM" id="MobiDB-lite"/>
    </source>
</evidence>
<dbReference type="InterPro" id="IPR000727">
    <property type="entry name" value="T_SNARE_dom"/>
</dbReference>
<dbReference type="AlphaFoldDB" id="A0A1X0NTG6"/>
<gene>
    <name evidence="4" type="ORF">TM35_000222780</name>
</gene>
<dbReference type="RefSeq" id="XP_028881545.1">
    <property type="nucleotide sequence ID" value="XM_029027325.1"/>
</dbReference>
<dbReference type="GeneID" id="39987105"/>
<keyword evidence="2" id="KW-0812">Transmembrane</keyword>
<organism evidence="4 5">
    <name type="scientific">Trypanosoma theileri</name>
    <dbReference type="NCBI Taxonomy" id="67003"/>
    <lineage>
        <taxon>Eukaryota</taxon>
        <taxon>Discoba</taxon>
        <taxon>Euglenozoa</taxon>
        <taxon>Kinetoplastea</taxon>
        <taxon>Metakinetoplastina</taxon>
        <taxon>Trypanosomatida</taxon>
        <taxon>Trypanosomatidae</taxon>
        <taxon>Trypanosoma</taxon>
    </lineage>
</organism>
<dbReference type="Pfam" id="PF05739">
    <property type="entry name" value="SNARE"/>
    <property type="match status" value="1"/>
</dbReference>
<dbReference type="Gene3D" id="1.20.5.110">
    <property type="match status" value="1"/>
</dbReference>
<protein>
    <submittedName>
        <fullName evidence="4">Putative QA-SNARE</fullName>
    </submittedName>
</protein>
<proteinExistence type="predicted"/>
<feature type="domain" description="T-SNARE coiled-coil homology" evidence="3">
    <location>
        <begin position="54"/>
        <end position="116"/>
    </location>
</feature>
<name>A0A1X0NTG6_9TRYP</name>
<keyword evidence="2" id="KW-1133">Transmembrane helix</keyword>
<dbReference type="PROSITE" id="PS50192">
    <property type="entry name" value="T_SNARE"/>
    <property type="match status" value="1"/>
</dbReference>
<dbReference type="OrthoDB" id="251743at2759"/>
<dbReference type="VEuPathDB" id="TriTrypDB:TM35_000222780"/>
<evidence type="ECO:0000256" key="2">
    <source>
        <dbReference type="SAM" id="Phobius"/>
    </source>
</evidence>
<dbReference type="SUPFAM" id="SSF58038">
    <property type="entry name" value="SNARE fusion complex"/>
    <property type="match status" value="1"/>
</dbReference>
<dbReference type="STRING" id="67003.A0A1X0NTG6"/>
<feature type="compositionally biased region" description="Basic and acidic residues" evidence="1">
    <location>
        <begin position="1"/>
        <end position="13"/>
    </location>
</feature>
<keyword evidence="2" id="KW-0472">Membrane</keyword>
<feature type="transmembrane region" description="Helical" evidence="2">
    <location>
        <begin position="126"/>
        <end position="147"/>
    </location>
</feature>
<keyword evidence="5" id="KW-1185">Reference proteome</keyword>
<reference evidence="4 5" key="1">
    <citation type="submission" date="2017-03" db="EMBL/GenBank/DDBJ databases">
        <title>An alternative strategy for trypanosome survival in the mammalian bloodstream revealed through genome and transcriptome analysis of the ubiquitous bovine parasite Trypanosoma (Megatrypanum) theileri.</title>
        <authorList>
            <person name="Kelly S."/>
            <person name="Ivens A."/>
            <person name="Mott A."/>
            <person name="O'Neill E."/>
            <person name="Emms D."/>
            <person name="Macleod O."/>
            <person name="Voorheis P."/>
            <person name="Matthews J."/>
            <person name="Matthews K."/>
            <person name="Carrington M."/>
        </authorList>
    </citation>
    <scope>NUCLEOTIDE SEQUENCE [LARGE SCALE GENOMIC DNA]</scope>
    <source>
        <strain evidence="4">Edinburgh</strain>
    </source>
</reference>
<sequence>MADNYLKDSECHIPENSASGPRRSRIPRTSGKPSNVQQEIVFQQVNIDGLITEERIQHEKLREAKEIEVGVAEIKEVTDEFAALLEHQQVGIDGLTTNVSAANQRVNAGRDELSSAGRHQSCCRKMFCLVLLALSVSFSIVLVVVLVSK</sequence>
<accession>A0A1X0NTG6</accession>